<evidence type="ECO:0000259" key="2">
    <source>
        <dbReference type="Pfam" id="PF13472"/>
    </source>
</evidence>
<feature type="chain" id="PRO_5045392147" evidence="1">
    <location>
        <begin position="25"/>
        <end position="265"/>
    </location>
</feature>
<reference evidence="4" key="1">
    <citation type="journal article" date="2019" name="Int. J. Syst. Evol. Microbiol.">
        <title>The Global Catalogue of Microorganisms (GCM) 10K type strain sequencing project: providing services to taxonomists for standard genome sequencing and annotation.</title>
        <authorList>
            <consortium name="The Broad Institute Genomics Platform"/>
            <consortium name="The Broad Institute Genome Sequencing Center for Infectious Disease"/>
            <person name="Wu L."/>
            <person name="Ma J."/>
        </authorList>
    </citation>
    <scope>NUCLEOTIDE SEQUENCE [LARGE SCALE GENOMIC DNA]</scope>
    <source>
        <strain evidence="4">JCM 6833</strain>
    </source>
</reference>
<evidence type="ECO:0000256" key="1">
    <source>
        <dbReference type="SAM" id="SignalP"/>
    </source>
</evidence>
<dbReference type="InterPro" id="IPR013830">
    <property type="entry name" value="SGNH_hydro"/>
</dbReference>
<dbReference type="GO" id="GO:0016787">
    <property type="term" value="F:hydrolase activity"/>
    <property type="evidence" value="ECO:0007669"/>
    <property type="project" value="UniProtKB-KW"/>
</dbReference>
<protein>
    <submittedName>
        <fullName evidence="3">SGNH/GDSL hydrolase family protein</fullName>
    </submittedName>
</protein>
<dbReference type="Gene3D" id="3.40.50.1110">
    <property type="entry name" value="SGNH hydrolase"/>
    <property type="match status" value="1"/>
</dbReference>
<feature type="domain" description="SGNH hydrolase-type esterase" evidence="2">
    <location>
        <begin position="53"/>
        <end position="243"/>
    </location>
</feature>
<organism evidence="3 4">
    <name type="scientific">Actinomadura fulvescens</name>
    <dbReference type="NCBI Taxonomy" id="46160"/>
    <lineage>
        <taxon>Bacteria</taxon>
        <taxon>Bacillati</taxon>
        <taxon>Actinomycetota</taxon>
        <taxon>Actinomycetes</taxon>
        <taxon>Streptosporangiales</taxon>
        <taxon>Thermomonosporaceae</taxon>
        <taxon>Actinomadura</taxon>
    </lineage>
</organism>
<dbReference type="Pfam" id="PF13472">
    <property type="entry name" value="Lipase_GDSL_2"/>
    <property type="match status" value="1"/>
</dbReference>
<dbReference type="RefSeq" id="WP_344536513.1">
    <property type="nucleotide sequence ID" value="NZ_BAAATD010000001.1"/>
</dbReference>
<dbReference type="CDD" id="cd00229">
    <property type="entry name" value="SGNH_hydrolase"/>
    <property type="match status" value="1"/>
</dbReference>
<gene>
    <name evidence="3" type="ORF">GCM10010411_00540</name>
</gene>
<dbReference type="PANTHER" id="PTHR30383">
    <property type="entry name" value="THIOESTERASE 1/PROTEASE 1/LYSOPHOSPHOLIPASE L1"/>
    <property type="match status" value="1"/>
</dbReference>
<dbReference type="Proteomes" id="UP001501509">
    <property type="component" value="Unassembled WGS sequence"/>
</dbReference>
<comment type="caution">
    <text evidence="3">The sequence shown here is derived from an EMBL/GenBank/DDBJ whole genome shotgun (WGS) entry which is preliminary data.</text>
</comment>
<feature type="signal peptide" evidence="1">
    <location>
        <begin position="1"/>
        <end position="24"/>
    </location>
</feature>
<dbReference type="InterPro" id="IPR036514">
    <property type="entry name" value="SGNH_hydro_sf"/>
</dbReference>
<sequence length="265" mass="27837">MSSRRARRGAALMSLCLGLLPATACGEFSGDSVRREASQARGGSGGGAPVVMVLGDSYTVGERGSRPEATYAPAAARLLGWQVVTAGKAGTGFVANGTRRQKGGHTNGSGTARSVGQPFLTLFESQLGWRPAPDLLIISGGHNDRKYPAEQSGQAARELLARAKQRWPGTQVVVIGPIWGNDTPPTTALAVRDALSAVARELKVPFIDPIAEQWITGNRATGTGNAAGYIQADGVHPTIEGHRYLATRLVNDIKRLGLAHPGRKQ</sequence>
<name>A0ABP6BIK2_9ACTN</name>
<dbReference type="EMBL" id="BAAATD010000001">
    <property type="protein sequence ID" value="GAA2572805.1"/>
    <property type="molecule type" value="Genomic_DNA"/>
</dbReference>
<evidence type="ECO:0000313" key="4">
    <source>
        <dbReference type="Proteomes" id="UP001501509"/>
    </source>
</evidence>
<dbReference type="InterPro" id="IPR051532">
    <property type="entry name" value="Ester_Hydrolysis_Enzymes"/>
</dbReference>
<keyword evidence="4" id="KW-1185">Reference proteome</keyword>
<evidence type="ECO:0000313" key="3">
    <source>
        <dbReference type="EMBL" id="GAA2572805.1"/>
    </source>
</evidence>
<accession>A0ABP6BIK2</accession>
<proteinExistence type="predicted"/>
<keyword evidence="1" id="KW-0732">Signal</keyword>
<dbReference type="SUPFAM" id="SSF52266">
    <property type="entry name" value="SGNH hydrolase"/>
    <property type="match status" value="1"/>
</dbReference>
<keyword evidence="3" id="KW-0378">Hydrolase</keyword>